<dbReference type="eggNOG" id="COG1252">
    <property type="taxonomic scope" value="Bacteria"/>
</dbReference>
<evidence type="ECO:0000256" key="1">
    <source>
        <dbReference type="ARBA" id="ARBA00006442"/>
    </source>
</evidence>
<proteinExistence type="inferred from homology"/>
<evidence type="ECO:0000313" key="7">
    <source>
        <dbReference type="Proteomes" id="UP000013015"/>
    </source>
</evidence>
<dbReference type="Proteomes" id="UP000013015">
    <property type="component" value="Unassembled WGS sequence"/>
</dbReference>
<dbReference type="GO" id="GO:0004174">
    <property type="term" value="F:electron-transferring-flavoprotein dehydrogenase activity"/>
    <property type="evidence" value="ECO:0007669"/>
    <property type="project" value="TreeGrafter"/>
</dbReference>
<dbReference type="GO" id="GO:0050660">
    <property type="term" value="F:flavin adenine dinucleotide binding"/>
    <property type="evidence" value="ECO:0007669"/>
    <property type="project" value="TreeGrafter"/>
</dbReference>
<evidence type="ECO:0000256" key="4">
    <source>
        <dbReference type="ARBA" id="ARBA00023002"/>
    </source>
</evidence>
<evidence type="ECO:0000259" key="5">
    <source>
        <dbReference type="Pfam" id="PF07992"/>
    </source>
</evidence>
<dbReference type="PATRIC" id="fig|888050.3.peg.1297"/>
<comment type="caution">
    <text evidence="6">The sequence shown here is derived from an EMBL/GenBank/DDBJ whole genome shotgun (WGS) entry which is preliminary data.</text>
</comment>
<dbReference type="PANTHER" id="PTHR43735">
    <property type="entry name" value="APOPTOSIS-INDUCING FACTOR 1"/>
    <property type="match status" value="1"/>
</dbReference>
<protein>
    <recommendedName>
        <fullName evidence="5">FAD/NAD(P)-binding domain-containing protein</fullName>
    </recommendedName>
</protein>
<reference evidence="6 7" key="1">
    <citation type="submission" date="2013-03" db="EMBL/GenBank/DDBJ databases">
        <title>Reference genome for the Human Microbiome Project.</title>
        <authorList>
            <person name="Aqrawi P."/>
            <person name="Ayvaz T."/>
            <person name="Bess C."/>
            <person name="Blankenburg K."/>
            <person name="Coyle M."/>
            <person name="Deng J."/>
            <person name="Forbes L."/>
            <person name="Fowler G."/>
            <person name="Francisco L."/>
            <person name="Fu Q."/>
            <person name="Gibbs R."/>
            <person name="Gross S."/>
            <person name="Gubbala S."/>
            <person name="Hale W."/>
            <person name="Hemphill L."/>
            <person name="Highlander S."/>
            <person name="Hirani K."/>
            <person name="Jackson L."/>
            <person name="Jakkamsetti A."/>
            <person name="Javaid M."/>
            <person name="Jayaseelan J.C."/>
            <person name="Jiang H."/>
            <person name="Joshi V."/>
            <person name="Korchina V."/>
            <person name="Kovar C."/>
            <person name="Lara F."/>
            <person name="Lee S."/>
            <person name="Liu Y."/>
            <person name="Mata R."/>
            <person name="Mathew T."/>
            <person name="Munidasa M."/>
            <person name="Muzny D."/>
            <person name="Nazareth L."/>
            <person name="Ngo R."/>
            <person name="Nguyen L."/>
            <person name="Nguyen N."/>
            <person name="Okwuonu G."/>
            <person name="Ongeri F."/>
            <person name="Palculict T."/>
            <person name="Patil S."/>
            <person name="Petrosino J."/>
            <person name="Pham C."/>
            <person name="Pham P."/>
            <person name="Pu L.-L."/>
            <person name="Qin X."/>
            <person name="Qu J."/>
            <person name="Reid J."/>
            <person name="Ross M."/>
            <person name="Ruth R."/>
            <person name="Saada N."/>
            <person name="San Lucas F."/>
            <person name="Santibanez J."/>
            <person name="Shang Y."/>
            <person name="Simmons D."/>
            <person name="Song X.-Z."/>
            <person name="Tang L.-Y."/>
            <person name="Thornton R."/>
            <person name="Warren J."/>
            <person name="Weissenberger G."/>
            <person name="Wilczek-Boney K."/>
            <person name="Worley K."/>
            <person name="Youmans B."/>
            <person name="Zhang J."/>
            <person name="Zhang L."/>
            <person name="Zhao Z."/>
            <person name="Zhou C."/>
            <person name="Zhu D."/>
            <person name="Zhu Y."/>
        </authorList>
    </citation>
    <scope>NUCLEOTIDE SEQUENCE [LARGE SCALE GENOMIC DNA]</scope>
    <source>
        <strain evidence="6 7">F0333</strain>
    </source>
</reference>
<dbReference type="HOGENOM" id="CLU_019845_2_0_11"/>
<dbReference type="EMBL" id="AQHZ01000023">
    <property type="protein sequence ID" value="ENO17868.1"/>
    <property type="molecule type" value="Genomic_DNA"/>
</dbReference>
<keyword evidence="2" id="KW-0285">Flavoprotein</keyword>
<dbReference type="InterPro" id="IPR023753">
    <property type="entry name" value="FAD/NAD-binding_dom"/>
</dbReference>
<keyword evidence="7" id="KW-1185">Reference proteome</keyword>
<dbReference type="STRING" id="888050.HMPREF9004_1359"/>
<sequence>MTQYVQLDTLKENTMARVVVIGGGYGGITVAKGLDPIAEVVLVEQKDQFVHHAAALRAAVDEVWEQAIFMPYTNLLTRGRFVHGTVSRVEGTTVHVYGHDPIEADYLVFATGSTYPFPAKYSSSNSAVARARLAQLHENFKGARSVMLVGGGTVGIEFAGELAHTFPGMEIIIVEKEDTILSSPGYSEELREEISAQLAELGIRVITGSELAFLPPHNVGELGHFQVSTLGGEQIEGDIWFQCYGAAANTGYLHGTDYEEFLHPNGTLRVKKSLQVVGHERSYAVGDLTDVRESKRADAARQQARVVIANLSALIAGEPPEAVYEPTKEWVILPLGPNMGASQLVDAEGVSRIVGADQTMEIKGADLMVSVIRSQLNLP</sequence>
<dbReference type="Pfam" id="PF07992">
    <property type="entry name" value="Pyr_redox_2"/>
    <property type="match status" value="1"/>
</dbReference>
<keyword evidence="3" id="KW-0274">FAD</keyword>
<accession>N6X9P3</accession>
<dbReference type="AlphaFoldDB" id="N6X9P3"/>
<evidence type="ECO:0000256" key="3">
    <source>
        <dbReference type="ARBA" id="ARBA00022827"/>
    </source>
</evidence>
<organism evidence="6 7">
    <name type="scientific">Schaalia cardiffensis F0333</name>
    <dbReference type="NCBI Taxonomy" id="888050"/>
    <lineage>
        <taxon>Bacteria</taxon>
        <taxon>Bacillati</taxon>
        <taxon>Actinomycetota</taxon>
        <taxon>Actinomycetes</taxon>
        <taxon>Actinomycetales</taxon>
        <taxon>Actinomycetaceae</taxon>
        <taxon>Schaalia</taxon>
    </lineage>
</organism>
<comment type="similarity">
    <text evidence="1">Belongs to the FAD-dependent oxidoreductase family.</text>
</comment>
<dbReference type="SUPFAM" id="SSF51905">
    <property type="entry name" value="FAD/NAD(P)-binding domain"/>
    <property type="match status" value="1"/>
</dbReference>
<dbReference type="InterPro" id="IPR036188">
    <property type="entry name" value="FAD/NAD-bd_sf"/>
</dbReference>
<evidence type="ECO:0000313" key="6">
    <source>
        <dbReference type="EMBL" id="ENO17868.1"/>
    </source>
</evidence>
<dbReference type="PANTHER" id="PTHR43735:SF3">
    <property type="entry name" value="FERROPTOSIS SUPPRESSOR PROTEIN 1"/>
    <property type="match status" value="1"/>
</dbReference>
<keyword evidence="4" id="KW-0560">Oxidoreductase</keyword>
<dbReference type="Gene3D" id="3.50.50.100">
    <property type="match status" value="1"/>
</dbReference>
<dbReference type="GO" id="GO:0005737">
    <property type="term" value="C:cytoplasm"/>
    <property type="evidence" value="ECO:0007669"/>
    <property type="project" value="TreeGrafter"/>
</dbReference>
<name>N6X9P3_9ACTO</name>
<dbReference type="PRINTS" id="PR00368">
    <property type="entry name" value="FADPNR"/>
</dbReference>
<evidence type="ECO:0000256" key="2">
    <source>
        <dbReference type="ARBA" id="ARBA00022630"/>
    </source>
</evidence>
<feature type="domain" description="FAD/NAD(P)-binding" evidence="5">
    <location>
        <begin position="17"/>
        <end position="304"/>
    </location>
</feature>
<gene>
    <name evidence="6" type="ORF">HMPREF9004_1359</name>
</gene>